<dbReference type="SMART" id="SM00213">
    <property type="entry name" value="UBQ"/>
    <property type="match status" value="1"/>
</dbReference>
<feature type="domain" description="Ubiquitin-like" evidence="2">
    <location>
        <begin position="176"/>
        <end position="250"/>
    </location>
</feature>
<dbReference type="Gene3D" id="3.10.20.90">
    <property type="entry name" value="Phosphatidylinositol 3-kinase Catalytic Subunit, Chain A, domain 1"/>
    <property type="match status" value="1"/>
</dbReference>
<feature type="transmembrane region" description="Helical" evidence="1">
    <location>
        <begin position="478"/>
        <end position="496"/>
    </location>
</feature>
<keyword evidence="1" id="KW-0812">Transmembrane</keyword>
<sequence>MTMEKLQVSHITRNINELIFNTKCNTGFLALLLEKGVLCDNDVDTLDKVLRLRFKLLYPLANNKKPKGGLCTVTNQTGAAKILNDGVPEDARRSRKIARVFKRHVEIPKPSYNVIIRGLNGEPFSKAYLSDLGILPKDWTLRYLNEFLPIDTDLKTILCDSNFPLYINTNEGSKLLTIFVQVPGNLLRLTVPDNVSCAYLKFFVYQKTGKHWTTLRIIFAGKDLEGERTIRDYSIKDCSTLHVVLRLQGGVGLTDLEGNQKSGVGLPALKEWEGYGKGINPIGECLNQSCPTQINNGETINRMGYELIRLSGNNKQVSCVACKSPFTPENFLISCGRSLFRFKAQNSGEIKSVVLESLEGHEKYKIFDPAENSFEYDNIEIITVRDGWSLKFCIFCEGEIRNDDEFMYKCQHASHKLCAKNKECCLCKANFISAEEFKTVIQPQKLKVKRKNEPMDCTNSEKLVTDDRGGNFFGGKSLQVVVLVGLLGVLVSFCILKK</sequence>
<keyword evidence="3" id="KW-0689">Ribosomal protein</keyword>
<name>A0A1D2M9M0_ORCCI</name>
<dbReference type="AlphaFoldDB" id="A0A1D2M9M0"/>
<dbReference type="PROSITE" id="PS50053">
    <property type="entry name" value="UBIQUITIN_2"/>
    <property type="match status" value="1"/>
</dbReference>
<dbReference type="InterPro" id="IPR019956">
    <property type="entry name" value="Ubiquitin_dom"/>
</dbReference>
<organism evidence="3 4">
    <name type="scientific">Orchesella cincta</name>
    <name type="common">Springtail</name>
    <name type="synonym">Podura cincta</name>
    <dbReference type="NCBI Taxonomy" id="48709"/>
    <lineage>
        <taxon>Eukaryota</taxon>
        <taxon>Metazoa</taxon>
        <taxon>Ecdysozoa</taxon>
        <taxon>Arthropoda</taxon>
        <taxon>Hexapoda</taxon>
        <taxon>Collembola</taxon>
        <taxon>Entomobryomorpha</taxon>
        <taxon>Entomobryoidea</taxon>
        <taxon>Orchesellidae</taxon>
        <taxon>Orchesellinae</taxon>
        <taxon>Orchesella</taxon>
    </lineage>
</organism>
<evidence type="ECO:0000256" key="1">
    <source>
        <dbReference type="SAM" id="Phobius"/>
    </source>
</evidence>
<protein>
    <submittedName>
        <fullName evidence="3">Ubiquitin-60S ribosomal protein L40</fullName>
    </submittedName>
</protein>
<dbReference type="OrthoDB" id="1885901at2759"/>
<dbReference type="SUPFAM" id="SSF54236">
    <property type="entry name" value="Ubiquitin-like"/>
    <property type="match status" value="1"/>
</dbReference>
<dbReference type="STRING" id="48709.A0A1D2M9M0"/>
<dbReference type="GO" id="GO:0005840">
    <property type="term" value="C:ribosome"/>
    <property type="evidence" value="ECO:0007669"/>
    <property type="project" value="UniProtKB-KW"/>
</dbReference>
<keyword evidence="1" id="KW-0472">Membrane</keyword>
<gene>
    <name evidence="3" type="ORF">Ocin01_17012</name>
</gene>
<dbReference type="Proteomes" id="UP000094527">
    <property type="component" value="Unassembled WGS sequence"/>
</dbReference>
<dbReference type="EMBL" id="LJIJ01002460">
    <property type="protein sequence ID" value="ODM89670.1"/>
    <property type="molecule type" value="Genomic_DNA"/>
</dbReference>
<dbReference type="PRINTS" id="PR00348">
    <property type="entry name" value="UBIQUITIN"/>
</dbReference>
<evidence type="ECO:0000313" key="3">
    <source>
        <dbReference type="EMBL" id="ODM89670.1"/>
    </source>
</evidence>
<dbReference type="InterPro" id="IPR029071">
    <property type="entry name" value="Ubiquitin-like_domsf"/>
</dbReference>
<evidence type="ECO:0000313" key="4">
    <source>
        <dbReference type="Proteomes" id="UP000094527"/>
    </source>
</evidence>
<evidence type="ECO:0000259" key="2">
    <source>
        <dbReference type="PROSITE" id="PS50053"/>
    </source>
</evidence>
<keyword evidence="3" id="KW-0687">Ribonucleoprotein</keyword>
<proteinExistence type="predicted"/>
<keyword evidence="4" id="KW-1185">Reference proteome</keyword>
<dbReference type="Pfam" id="PF00240">
    <property type="entry name" value="ubiquitin"/>
    <property type="match status" value="1"/>
</dbReference>
<accession>A0A1D2M9M0</accession>
<reference evidence="3 4" key="1">
    <citation type="journal article" date="2016" name="Genome Biol. Evol.">
        <title>Gene Family Evolution Reflects Adaptation to Soil Environmental Stressors in the Genome of the Collembolan Orchesella cincta.</title>
        <authorList>
            <person name="Faddeeva-Vakhrusheva A."/>
            <person name="Derks M.F."/>
            <person name="Anvar S.Y."/>
            <person name="Agamennone V."/>
            <person name="Suring W."/>
            <person name="Smit S."/>
            <person name="van Straalen N.M."/>
            <person name="Roelofs D."/>
        </authorList>
    </citation>
    <scope>NUCLEOTIDE SEQUENCE [LARGE SCALE GENOMIC DNA]</scope>
    <source>
        <tissue evidence="3">Mixed pool</tissue>
    </source>
</reference>
<keyword evidence="1" id="KW-1133">Transmembrane helix</keyword>
<dbReference type="InterPro" id="IPR000626">
    <property type="entry name" value="Ubiquitin-like_dom"/>
</dbReference>
<comment type="caution">
    <text evidence="3">The sequence shown here is derived from an EMBL/GenBank/DDBJ whole genome shotgun (WGS) entry which is preliminary data.</text>
</comment>